<keyword evidence="2" id="KW-1185">Reference proteome</keyword>
<comment type="caution">
    <text evidence="1">The sequence shown here is derived from an EMBL/GenBank/DDBJ whole genome shotgun (WGS) entry which is preliminary data.</text>
</comment>
<reference evidence="1 2" key="1">
    <citation type="journal article" date="2024" name="J Genomics">
        <title>Draft genome sequencing and assembly of Favolaschia claudopus CIRM-BRFM 2984 isolated from oak limbs.</title>
        <authorList>
            <person name="Navarro D."/>
            <person name="Drula E."/>
            <person name="Chaduli D."/>
            <person name="Cazenave R."/>
            <person name="Ahrendt S."/>
            <person name="Wang J."/>
            <person name="Lipzen A."/>
            <person name="Daum C."/>
            <person name="Barry K."/>
            <person name="Grigoriev I.V."/>
            <person name="Favel A."/>
            <person name="Rosso M.N."/>
            <person name="Martin F."/>
        </authorList>
    </citation>
    <scope>NUCLEOTIDE SEQUENCE [LARGE SCALE GENOMIC DNA]</scope>
    <source>
        <strain evidence="1 2">CIRM-BRFM 2984</strain>
    </source>
</reference>
<evidence type="ECO:0000313" key="2">
    <source>
        <dbReference type="Proteomes" id="UP001362999"/>
    </source>
</evidence>
<evidence type="ECO:0000313" key="1">
    <source>
        <dbReference type="EMBL" id="KAK7007776.1"/>
    </source>
</evidence>
<dbReference type="EMBL" id="JAWWNJ010000069">
    <property type="protein sequence ID" value="KAK7007776.1"/>
    <property type="molecule type" value="Genomic_DNA"/>
</dbReference>
<protein>
    <submittedName>
        <fullName evidence="1">Uncharacterized protein</fullName>
    </submittedName>
</protein>
<gene>
    <name evidence="1" type="ORF">R3P38DRAFT_3026176</name>
</gene>
<organism evidence="1 2">
    <name type="scientific">Favolaschia claudopus</name>
    <dbReference type="NCBI Taxonomy" id="2862362"/>
    <lineage>
        <taxon>Eukaryota</taxon>
        <taxon>Fungi</taxon>
        <taxon>Dikarya</taxon>
        <taxon>Basidiomycota</taxon>
        <taxon>Agaricomycotina</taxon>
        <taxon>Agaricomycetes</taxon>
        <taxon>Agaricomycetidae</taxon>
        <taxon>Agaricales</taxon>
        <taxon>Marasmiineae</taxon>
        <taxon>Mycenaceae</taxon>
        <taxon>Favolaschia</taxon>
    </lineage>
</organism>
<dbReference type="AlphaFoldDB" id="A0AAW0AEI7"/>
<accession>A0AAW0AEI7</accession>
<name>A0AAW0AEI7_9AGAR</name>
<sequence>MVRTVFLHSPPTRSIGTYYLSTLPMKRFTDHRRPFTSFSHPRIHLSPTFPVVTLHLSTHTHYLMFAISLTFRFAFGGKRTRETYPWVEWQWKPVRSSLPSPFAFVVVHLLPAASAACYSRLRRVRPSTFSPRHRTPLPMAMAFKVSSYYLSRTRSLQWSGQLSWRFSTSNSNGDSFPLSQYYTALIPTAHPDFFCASESTIEAR</sequence>
<proteinExistence type="predicted"/>
<dbReference type="Proteomes" id="UP001362999">
    <property type="component" value="Unassembled WGS sequence"/>
</dbReference>